<feature type="domain" description="GFO/IDH/MocA-like oxidoreductase" evidence="2">
    <location>
        <begin position="155"/>
        <end position="280"/>
    </location>
</feature>
<organism evidence="3 4">
    <name type="scientific">Haloferax sulfurifontis</name>
    <dbReference type="NCBI Taxonomy" id="255616"/>
    <lineage>
        <taxon>Archaea</taxon>
        <taxon>Methanobacteriati</taxon>
        <taxon>Methanobacteriota</taxon>
        <taxon>Stenosarchaea group</taxon>
        <taxon>Halobacteria</taxon>
        <taxon>Halobacteriales</taxon>
        <taxon>Haloferacaceae</taxon>
        <taxon>Haloferax</taxon>
    </lineage>
</organism>
<feature type="domain" description="Gfo/Idh/MocA-like oxidoreductase N-terminal" evidence="1">
    <location>
        <begin position="29"/>
        <end position="147"/>
    </location>
</feature>
<dbReference type="Pfam" id="PF22725">
    <property type="entry name" value="GFO_IDH_MocA_C3"/>
    <property type="match status" value="1"/>
</dbReference>
<dbReference type="Gene3D" id="3.30.360.10">
    <property type="entry name" value="Dihydrodipicolinate Reductase, domain 2"/>
    <property type="match status" value="1"/>
</dbReference>
<accession>A0A830DYM3</accession>
<dbReference type="Gene3D" id="3.40.50.720">
    <property type="entry name" value="NAD(P)-binding Rossmann-like Domain"/>
    <property type="match status" value="1"/>
</dbReference>
<comment type="caution">
    <text evidence="3">The sequence shown here is derived from an EMBL/GenBank/DDBJ whole genome shotgun (WGS) entry which is preliminary data.</text>
</comment>
<gene>
    <name evidence="3" type="ORF">GCM10007209_23500</name>
</gene>
<evidence type="ECO:0000313" key="3">
    <source>
        <dbReference type="EMBL" id="GGC60731.1"/>
    </source>
</evidence>
<reference evidence="3" key="2">
    <citation type="submission" date="2020-09" db="EMBL/GenBank/DDBJ databases">
        <authorList>
            <person name="Sun Q."/>
            <person name="Sedlacek I."/>
        </authorList>
    </citation>
    <scope>NUCLEOTIDE SEQUENCE</scope>
    <source>
        <strain evidence="3">CCM 7217</strain>
    </source>
</reference>
<reference evidence="3" key="1">
    <citation type="journal article" date="2014" name="Int. J. Syst. Evol. Microbiol.">
        <title>Complete genome sequence of Corynebacterium casei LMG S-19264T (=DSM 44701T), isolated from a smear-ripened cheese.</title>
        <authorList>
            <consortium name="US DOE Joint Genome Institute (JGI-PGF)"/>
            <person name="Walter F."/>
            <person name="Albersmeier A."/>
            <person name="Kalinowski J."/>
            <person name="Ruckert C."/>
        </authorList>
    </citation>
    <scope>NUCLEOTIDE SEQUENCE</scope>
    <source>
        <strain evidence="3">CCM 7217</strain>
    </source>
</reference>
<protein>
    <recommendedName>
        <fullName evidence="5">Dehydrogenase</fullName>
    </recommendedName>
</protein>
<dbReference type="GO" id="GO:0000166">
    <property type="term" value="F:nucleotide binding"/>
    <property type="evidence" value="ECO:0007669"/>
    <property type="project" value="InterPro"/>
</dbReference>
<dbReference type="PANTHER" id="PTHR43377">
    <property type="entry name" value="BILIVERDIN REDUCTASE A"/>
    <property type="match status" value="1"/>
</dbReference>
<dbReference type="PANTHER" id="PTHR43377:SF1">
    <property type="entry name" value="BILIVERDIN REDUCTASE A"/>
    <property type="match status" value="1"/>
</dbReference>
<sequence length="359" mass="39089">MADPHEPPGKPLRLARTLLRLPRDYYAMFRVAGIGLGSLGVLECRLLNELEGVRVVAGVDPADEVRERFGDEFDVPTYETTAELLDAEFLDAVTIASPHTKHFDQALAALDADLHVHLEKPMVTDLGGARVLIDRADERGLTLAVGYQRHFDPRFHELRRVVDSGRIGDPHMVVCHLEQEWIRWTKDEWRGDPSLSGGGQLYDSGSHLLDAMLWVTRSKPVTVAAAVDHRGHDVDVNAALAVVLDRDGDRLTASVGVSGDGQSVPDPGESLRVIGTEGMVAFDGETIEVTEGGTTYTATPPTPGFEELTRKKLRNFVDAARDEADLAIPAEDALRVTALTEAAYESATTGRRVNVDGDA</sequence>
<dbReference type="InterPro" id="IPR000683">
    <property type="entry name" value="Gfo/Idh/MocA-like_OxRdtase_N"/>
</dbReference>
<dbReference type="AlphaFoldDB" id="A0A830DYM3"/>
<dbReference type="InterPro" id="IPR036291">
    <property type="entry name" value="NAD(P)-bd_dom_sf"/>
</dbReference>
<dbReference type="EMBL" id="BMCI01000004">
    <property type="protein sequence ID" value="GGC60731.1"/>
    <property type="molecule type" value="Genomic_DNA"/>
</dbReference>
<evidence type="ECO:0008006" key="5">
    <source>
        <dbReference type="Google" id="ProtNLM"/>
    </source>
</evidence>
<dbReference type="Pfam" id="PF01408">
    <property type="entry name" value="GFO_IDH_MocA"/>
    <property type="match status" value="1"/>
</dbReference>
<dbReference type="InterPro" id="IPR051450">
    <property type="entry name" value="Gfo/Idh/MocA_Oxidoreductases"/>
</dbReference>
<proteinExistence type="predicted"/>
<dbReference type="InterPro" id="IPR055170">
    <property type="entry name" value="GFO_IDH_MocA-like_dom"/>
</dbReference>
<evidence type="ECO:0000259" key="2">
    <source>
        <dbReference type="Pfam" id="PF22725"/>
    </source>
</evidence>
<dbReference type="SUPFAM" id="SSF55347">
    <property type="entry name" value="Glyceraldehyde-3-phosphate dehydrogenase-like, C-terminal domain"/>
    <property type="match status" value="1"/>
</dbReference>
<evidence type="ECO:0000313" key="4">
    <source>
        <dbReference type="Proteomes" id="UP000646833"/>
    </source>
</evidence>
<name>A0A830DYM3_9EURY</name>
<dbReference type="Proteomes" id="UP000646833">
    <property type="component" value="Unassembled WGS sequence"/>
</dbReference>
<evidence type="ECO:0000259" key="1">
    <source>
        <dbReference type="Pfam" id="PF01408"/>
    </source>
</evidence>
<dbReference type="SUPFAM" id="SSF51735">
    <property type="entry name" value="NAD(P)-binding Rossmann-fold domains"/>
    <property type="match status" value="1"/>
</dbReference>